<feature type="domain" description="GRF-type" evidence="7">
    <location>
        <begin position="9"/>
        <end position="52"/>
    </location>
</feature>
<sequence>MAYEPEKKCRCNRPRKAPRWISWSRHNPGRRYYACVDAMHGGCGYVKWHDMELPNFFSDLIGDLKDEVWMLTGLGSAARADDECPVLANAGHEEAISNAIEALQVQLKEKDAEIEALKGKYMNVVMICIVFVLGLVVGKMAVY</sequence>
<dbReference type="SMR" id="A0A8I6XL79"/>
<feature type="coiled-coil region" evidence="5">
    <location>
        <begin position="93"/>
        <end position="120"/>
    </location>
</feature>
<dbReference type="InterPro" id="IPR010666">
    <property type="entry name" value="Znf_GRF"/>
</dbReference>
<keyword evidence="6" id="KW-0472">Membrane</keyword>
<dbReference type="EnsemblPlants" id="HORVU.MOREX.r3.4HG0412540.1">
    <property type="protein sequence ID" value="HORVU.MOREX.r3.4HG0412540.1"/>
    <property type="gene ID" value="HORVU.MOREX.r3.4HG0412540"/>
</dbReference>
<evidence type="ECO:0000256" key="1">
    <source>
        <dbReference type="ARBA" id="ARBA00022723"/>
    </source>
</evidence>
<evidence type="ECO:0000256" key="6">
    <source>
        <dbReference type="SAM" id="Phobius"/>
    </source>
</evidence>
<protein>
    <recommendedName>
        <fullName evidence="7">GRF-type domain-containing protein</fullName>
    </recommendedName>
</protein>
<keyword evidence="6" id="KW-0812">Transmembrane</keyword>
<keyword evidence="3" id="KW-0862">Zinc</keyword>
<reference evidence="8" key="3">
    <citation type="submission" date="2022-01" db="UniProtKB">
        <authorList>
            <consortium name="EnsemblPlants"/>
        </authorList>
    </citation>
    <scope>IDENTIFICATION</scope>
    <source>
        <strain evidence="8">subsp. vulgare</strain>
    </source>
</reference>
<dbReference type="GO" id="GO:0008270">
    <property type="term" value="F:zinc ion binding"/>
    <property type="evidence" value="ECO:0007669"/>
    <property type="project" value="UniProtKB-KW"/>
</dbReference>
<keyword evidence="2 4" id="KW-0863">Zinc-finger</keyword>
<evidence type="ECO:0000256" key="5">
    <source>
        <dbReference type="SAM" id="Coils"/>
    </source>
</evidence>
<reference evidence="8" key="2">
    <citation type="submission" date="2020-10" db="EMBL/GenBank/DDBJ databases">
        <authorList>
            <person name="Scholz U."/>
            <person name="Mascher M."/>
            <person name="Fiebig A."/>
        </authorList>
    </citation>
    <scope>NUCLEOTIDE SEQUENCE [LARGE SCALE GENOMIC DNA]</scope>
    <source>
        <strain evidence="8">cv. Morex</strain>
    </source>
</reference>
<evidence type="ECO:0000256" key="4">
    <source>
        <dbReference type="PROSITE-ProRule" id="PRU01343"/>
    </source>
</evidence>
<keyword evidence="5" id="KW-0175">Coiled coil</keyword>
<keyword evidence="6" id="KW-1133">Transmembrane helix</keyword>
<dbReference type="Proteomes" id="UP000011116">
    <property type="component" value="Chromosome 4H"/>
</dbReference>
<dbReference type="AlphaFoldDB" id="A0A8I6XL79"/>
<keyword evidence="9" id="KW-1185">Reference proteome</keyword>
<proteinExistence type="predicted"/>
<dbReference type="PROSITE" id="PS51999">
    <property type="entry name" value="ZF_GRF"/>
    <property type="match status" value="1"/>
</dbReference>
<dbReference type="Gramene" id="HORVU.MOREX.r3.4HG0412540.1">
    <property type="protein sequence ID" value="HORVU.MOREX.r3.4HG0412540.1"/>
    <property type="gene ID" value="HORVU.MOREX.r3.4HG0412540"/>
</dbReference>
<evidence type="ECO:0000256" key="2">
    <source>
        <dbReference type="ARBA" id="ARBA00022771"/>
    </source>
</evidence>
<organism evidence="8 9">
    <name type="scientific">Hordeum vulgare subsp. vulgare</name>
    <name type="common">Domesticated barley</name>
    <dbReference type="NCBI Taxonomy" id="112509"/>
    <lineage>
        <taxon>Eukaryota</taxon>
        <taxon>Viridiplantae</taxon>
        <taxon>Streptophyta</taxon>
        <taxon>Embryophyta</taxon>
        <taxon>Tracheophyta</taxon>
        <taxon>Spermatophyta</taxon>
        <taxon>Magnoliopsida</taxon>
        <taxon>Liliopsida</taxon>
        <taxon>Poales</taxon>
        <taxon>Poaceae</taxon>
        <taxon>BOP clade</taxon>
        <taxon>Pooideae</taxon>
        <taxon>Triticodae</taxon>
        <taxon>Triticeae</taxon>
        <taxon>Hordeinae</taxon>
        <taxon>Hordeum</taxon>
    </lineage>
</organism>
<dbReference type="PANTHER" id="PTHR33248">
    <property type="entry name" value="ZINC ION-BINDING PROTEIN"/>
    <property type="match status" value="1"/>
</dbReference>
<evidence type="ECO:0000256" key="3">
    <source>
        <dbReference type="ARBA" id="ARBA00022833"/>
    </source>
</evidence>
<evidence type="ECO:0000313" key="9">
    <source>
        <dbReference type="Proteomes" id="UP000011116"/>
    </source>
</evidence>
<evidence type="ECO:0000259" key="7">
    <source>
        <dbReference type="PROSITE" id="PS51999"/>
    </source>
</evidence>
<keyword evidence="1" id="KW-0479">Metal-binding</keyword>
<feature type="transmembrane region" description="Helical" evidence="6">
    <location>
        <begin position="121"/>
        <end position="142"/>
    </location>
</feature>
<accession>A0A8I6XL79</accession>
<name>A0A8I6XL79_HORVV</name>
<reference evidence="9" key="1">
    <citation type="journal article" date="2012" name="Nature">
        <title>A physical, genetic and functional sequence assembly of the barley genome.</title>
        <authorList>
            <consortium name="The International Barley Genome Sequencing Consortium"/>
            <person name="Mayer K.F."/>
            <person name="Waugh R."/>
            <person name="Brown J.W."/>
            <person name="Schulman A."/>
            <person name="Langridge P."/>
            <person name="Platzer M."/>
            <person name="Fincher G.B."/>
            <person name="Muehlbauer G.J."/>
            <person name="Sato K."/>
            <person name="Close T.J."/>
            <person name="Wise R.P."/>
            <person name="Stein N."/>
        </authorList>
    </citation>
    <scope>NUCLEOTIDE SEQUENCE [LARGE SCALE GENOMIC DNA]</scope>
    <source>
        <strain evidence="9">cv. Morex</strain>
    </source>
</reference>
<evidence type="ECO:0000313" key="8">
    <source>
        <dbReference type="EnsemblPlants" id="HORVU.MOREX.r3.4HG0412540.1"/>
    </source>
</evidence>